<dbReference type="OrthoDB" id="270417at2759"/>
<keyword evidence="3" id="KW-0862">Zinc</keyword>
<keyword evidence="5" id="KW-0804">Transcription</keyword>
<evidence type="ECO:0000256" key="3">
    <source>
        <dbReference type="ARBA" id="ARBA00022833"/>
    </source>
</evidence>
<dbReference type="Pfam" id="PF22941">
    <property type="entry name" value="TADA2A-like_3rd"/>
    <property type="match status" value="1"/>
</dbReference>
<dbReference type="GO" id="GO:0006338">
    <property type="term" value="P:chromatin remodeling"/>
    <property type="evidence" value="ECO:0007669"/>
    <property type="project" value="TreeGrafter"/>
</dbReference>
<evidence type="ECO:0000256" key="4">
    <source>
        <dbReference type="ARBA" id="ARBA00023242"/>
    </source>
</evidence>
<dbReference type="PROSITE" id="PS50934">
    <property type="entry name" value="SWIRM"/>
    <property type="match status" value="1"/>
</dbReference>
<dbReference type="AlphaFoldDB" id="A0A8B8CWJ2"/>
<feature type="domain" description="Myb-like" evidence="6">
    <location>
        <begin position="64"/>
        <end position="110"/>
    </location>
</feature>
<name>A0A8B8CWJ2_CRAVI</name>
<dbReference type="InterPro" id="IPR017884">
    <property type="entry name" value="SANT_dom"/>
</dbReference>
<gene>
    <name evidence="10" type="primary">LOC111122516</name>
</gene>
<reference evidence="10" key="1">
    <citation type="submission" date="2025-08" db="UniProtKB">
        <authorList>
            <consortium name="RefSeq"/>
        </authorList>
    </citation>
    <scope>IDENTIFICATION</scope>
    <source>
        <tissue evidence="10">Whole sample</tissue>
    </source>
</reference>
<sequence length="439" mass="51200">MDDEEDEISCPKCSLTLKTPYVHCKQCPGVVKICLQCFSKGAEFGGHESDHAYTIVKDDFPVFENSWSAEEEMMLLKVMADCGYGNWQDVAHRMRVRGKNEVEKHYNKFYLNQPDAELPQFPEADMQRFPCPVVYKLCDDPPRFPESSQSFQLMGGYMAGRGDFNVEHDNFMELELRAIEFDDNPGQVRDELEERLKFEVIDVYQNCLADRGWRRKIIRKYGLINIRKHRLDYGVFPNNFKELLDLLRPFMRLCNPEGFEKFIQALSLQIELKKNIHRLMECRENGITKQRSVKIFRVLKSRRNEMKSRRHLLDDILVHMKDETACQSWLQKQAVLDTMTKASANLNLPPVSRRAAPPMDIVGLPGYERLSKKERELCAGVRLVPEAYLEFREILVGECKRNGFLRLQQARTLIKIDVNKTRKLYDFLVTEGLITKEPG</sequence>
<feature type="domain" description="SWIRM" evidence="7">
    <location>
        <begin position="350"/>
        <end position="439"/>
    </location>
</feature>
<dbReference type="Pfam" id="PF04433">
    <property type="entry name" value="SWIRM"/>
    <property type="match status" value="1"/>
</dbReference>
<dbReference type="InterPro" id="IPR036388">
    <property type="entry name" value="WH-like_DNA-bd_sf"/>
</dbReference>
<dbReference type="KEGG" id="cvn:111122516"/>
<evidence type="ECO:0000313" key="10">
    <source>
        <dbReference type="RefSeq" id="XP_022320005.1"/>
    </source>
</evidence>
<dbReference type="Pfam" id="PF00249">
    <property type="entry name" value="Myb_DNA-binding"/>
    <property type="match status" value="1"/>
</dbReference>
<evidence type="ECO:0000313" key="9">
    <source>
        <dbReference type="Proteomes" id="UP000694844"/>
    </source>
</evidence>
<evidence type="ECO:0000259" key="6">
    <source>
        <dbReference type="PROSITE" id="PS50090"/>
    </source>
</evidence>
<dbReference type="Gene3D" id="1.10.10.10">
    <property type="entry name" value="Winged helix-like DNA-binding domain superfamily/Winged helix DNA-binding domain"/>
    <property type="match status" value="1"/>
</dbReference>
<evidence type="ECO:0000256" key="1">
    <source>
        <dbReference type="ARBA" id="ARBA00022723"/>
    </source>
</evidence>
<protein>
    <recommendedName>
        <fullName evidence="5">Transcriptional adapter</fullName>
    </recommendedName>
</protein>
<dbReference type="FunFam" id="1.10.10.10:FF:000087">
    <property type="entry name" value="Transcriptional adapter 2"/>
    <property type="match status" value="1"/>
</dbReference>
<evidence type="ECO:0000256" key="5">
    <source>
        <dbReference type="PIRNR" id="PIRNR025024"/>
    </source>
</evidence>
<dbReference type="InterPro" id="IPR009057">
    <property type="entry name" value="Homeodomain-like_sf"/>
</dbReference>
<dbReference type="PROSITE" id="PS51293">
    <property type="entry name" value="SANT"/>
    <property type="match status" value="1"/>
</dbReference>
<keyword evidence="1" id="KW-0479">Metal-binding</keyword>
<dbReference type="CDD" id="cd00167">
    <property type="entry name" value="SANT"/>
    <property type="match status" value="1"/>
</dbReference>
<dbReference type="Pfam" id="PF25299">
    <property type="entry name" value="ZZ_ADA2"/>
    <property type="match status" value="1"/>
</dbReference>
<dbReference type="InterPro" id="IPR001005">
    <property type="entry name" value="SANT/Myb"/>
</dbReference>
<dbReference type="GO" id="GO:0140672">
    <property type="term" value="C:ATAC complex"/>
    <property type="evidence" value="ECO:0007669"/>
    <property type="project" value="UniProtKB-ARBA"/>
</dbReference>
<dbReference type="GeneID" id="111122516"/>
<dbReference type="PROSITE" id="PS50090">
    <property type="entry name" value="MYB_LIKE"/>
    <property type="match status" value="1"/>
</dbReference>
<dbReference type="SUPFAM" id="SSF46689">
    <property type="entry name" value="Homeodomain-like"/>
    <property type="match status" value="2"/>
</dbReference>
<evidence type="ECO:0000259" key="8">
    <source>
        <dbReference type="PROSITE" id="PS51293"/>
    </source>
</evidence>
<evidence type="ECO:0000259" key="7">
    <source>
        <dbReference type="PROSITE" id="PS50934"/>
    </source>
</evidence>
<proteinExistence type="predicted"/>
<keyword evidence="4 5" id="KW-0539">Nucleus</keyword>
<dbReference type="RefSeq" id="XP_022320005.1">
    <property type="nucleotide sequence ID" value="XM_022464297.1"/>
</dbReference>
<dbReference type="InterPro" id="IPR000433">
    <property type="entry name" value="Znf_ZZ"/>
</dbReference>
<evidence type="ECO:0000256" key="2">
    <source>
        <dbReference type="ARBA" id="ARBA00022771"/>
    </source>
</evidence>
<dbReference type="SMART" id="SM00717">
    <property type="entry name" value="SANT"/>
    <property type="match status" value="1"/>
</dbReference>
<accession>A0A8B8CWJ2</accession>
<dbReference type="GO" id="GO:0003682">
    <property type="term" value="F:chromatin binding"/>
    <property type="evidence" value="ECO:0007669"/>
    <property type="project" value="TreeGrafter"/>
</dbReference>
<dbReference type="GO" id="GO:0008270">
    <property type="term" value="F:zinc ion binding"/>
    <property type="evidence" value="ECO:0007669"/>
    <property type="project" value="UniProtKB-KW"/>
</dbReference>
<dbReference type="GO" id="GO:0006357">
    <property type="term" value="P:regulation of transcription by RNA polymerase II"/>
    <property type="evidence" value="ECO:0007669"/>
    <property type="project" value="InterPro"/>
</dbReference>
<keyword evidence="2" id="KW-0863">Zinc-finger</keyword>
<dbReference type="Gene3D" id="1.10.10.60">
    <property type="entry name" value="Homeodomain-like"/>
    <property type="match status" value="1"/>
</dbReference>
<dbReference type="PANTHER" id="PTHR12374:SF20">
    <property type="entry name" value="TRANSCRIPTIONAL ADAPTER 2-ALPHA"/>
    <property type="match status" value="1"/>
</dbReference>
<keyword evidence="9" id="KW-1185">Reference proteome</keyword>
<keyword evidence="5" id="KW-0805">Transcription regulation</keyword>
<dbReference type="SUPFAM" id="SSF57850">
    <property type="entry name" value="RING/U-box"/>
    <property type="match status" value="1"/>
</dbReference>
<dbReference type="Proteomes" id="UP000694844">
    <property type="component" value="Chromosome 3"/>
</dbReference>
<comment type="subcellular location">
    <subcellularLocation>
        <location evidence="5">Nucleus</location>
    </subcellularLocation>
</comment>
<dbReference type="PIRSF" id="PIRSF025024">
    <property type="entry name" value="Transcriptional_adaptor_2"/>
    <property type="match status" value="1"/>
</dbReference>
<dbReference type="GO" id="GO:0005634">
    <property type="term" value="C:nucleus"/>
    <property type="evidence" value="ECO:0007669"/>
    <property type="project" value="UniProtKB-SubCell"/>
</dbReference>
<dbReference type="GO" id="GO:0003713">
    <property type="term" value="F:transcription coactivator activity"/>
    <property type="evidence" value="ECO:0007669"/>
    <property type="project" value="InterPro"/>
</dbReference>
<dbReference type="PANTHER" id="PTHR12374">
    <property type="entry name" value="TRANSCRIPTIONAL ADAPTOR 2 ADA2 -RELATED"/>
    <property type="match status" value="1"/>
</dbReference>
<dbReference type="InterPro" id="IPR007526">
    <property type="entry name" value="SWIRM"/>
</dbReference>
<organism evidence="9 10">
    <name type="scientific">Crassostrea virginica</name>
    <name type="common">Eastern oyster</name>
    <dbReference type="NCBI Taxonomy" id="6565"/>
    <lineage>
        <taxon>Eukaryota</taxon>
        <taxon>Metazoa</taxon>
        <taxon>Spiralia</taxon>
        <taxon>Lophotrochozoa</taxon>
        <taxon>Mollusca</taxon>
        <taxon>Bivalvia</taxon>
        <taxon>Autobranchia</taxon>
        <taxon>Pteriomorphia</taxon>
        <taxon>Ostreida</taxon>
        <taxon>Ostreoidea</taxon>
        <taxon>Ostreidae</taxon>
        <taxon>Crassostrea</taxon>
    </lineage>
</organism>
<dbReference type="InterPro" id="IPR016827">
    <property type="entry name" value="Ada2/TADA2"/>
</dbReference>
<dbReference type="FunFam" id="1.10.10.60:FF:000110">
    <property type="entry name" value="Transcriptional adapter"/>
    <property type="match status" value="1"/>
</dbReference>
<dbReference type="InterPro" id="IPR055141">
    <property type="entry name" value="TADA2A_B-like_dom"/>
</dbReference>
<feature type="domain" description="SANT" evidence="8">
    <location>
        <begin position="62"/>
        <end position="114"/>
    </location>
</feature>